<keyword evidence="1 3" id="KW-0853">WD repeat</keyword>
<dbReference type="Gene3D" id="2.130.10.10">
    <property type="entry name" value="YVTN repeat-like/Quinoprotein amine dehydrogenase"/>
    <property type="match status" value="3"/>
</dbReference>
<evidence type="ECO:0000256" key="2">
    <source>
        <dbReference type="ARBA" id="ARBA00022737"/>
    </source>
</evidence>
<dbReference type="RefSeq" id="WP_340523550.1">
    <property type="nucleotide sequence ID" value="NZ_JBBLXS010000233.1"/>
</dbReference>
<dbReference type="PROSITE" id="PS50294">
    <property type="entry name" value="WD_REPEATS_REGION"/>
    <property type="match status" value="6"/>
</dbReference>
<evidence type="ECO:0000313" key="4">
    <source>
        <dbReference type="EMBL" id="MEK0186587.1"/>
    </source>
</evidence>
<accession>A0ABU8YQD7</accession>
<dbReference type="InterPro" id="IPR015943">
    <property type="entry name" value="WD40/YVTN_repeat-like_dom_sf"/>
</dbReference>
<feature type="repeat" description="WD" evidence="3">
    <location>
        <begin position="643"/>
        <end position="684"/>
    </location>
</feature>
<feature type="repeat" description="WD" evidence="3">
    <location>
        <begin position="410"/>
        <end position="451"/>
    </location>
</feature>
<name>A0ABU8YQD7_9CYAN</name>
<dbReference type="InterPro" id="IPR020472">
    <property type="entry name" value="WD40_PAC1"/>
</dbReference>
<keyword evidence="2" id="KW-0677">Repeat</keyword>
<sequence length="719" mass="81039">MSLLRPISDALIELLKPIANELGERLGASAVNERFAEIEPSASSTLNQQIKKDPRWIKAQVKYLQRHQAREEELMEIANINEEWVKEERANRIKAEELRDRRAISRLCRELMREFQAEAIRVKLSEIQIVWDRDNWFSNLSRQETEQILQQQQHRLLLLVAPAKISQDCPDSFRHNLNIELPGKLRAFLNQHYPQYGDLCPVQFYGDYFKKPISDIDVERLQTVLSPVPTAILYSDISDYEVNFHVGFWGVINQSVSLVAMQPWNWEEVYHQLEAEGKNPKISLRIIRQIIVTIHKLLAAFLADLYYLNIDFTHEPQLFNLKEEFAQEWFSQDWELPYIETLKEIQKQQRIAYEGEMRRLALREAKAKAERKRLEENELKRREEALAVSQRAKELAYKLKNHQWRCVHTLPGHSSFVNSLAISPDGLTLASGSWDKTIKIWNLETGELIGTLTGHSDRVNSVAISSDGQILASGSSDETIKFWNLYNGELLCTFPGHSMEVNSVAISPNGQVIASCGGADNMIKLWNLRSGELVRTLKGHSDNVNAVVFSPDGKILASGSSDATSKIWDVETGKLLRTLSGLNVGVNSVAIGPDGKILASVSNDYTIKLRNLQTGSLLRILNFNYDKDNGVGTLGTNEGVHILQNYVSRGDSVVISGDGLTLASGCDDNTVKIWNLQTGELLSTLKGHVGTVYSVAIAPLGNILVSGSADETIKIWRCD</sequence>
<feature type="repeat" description="WD" evidence="3">
    <location>
        <begin position="452"/>
        <end position="493"/>
    </location>
</feature>
<dbReference type="Proteomes" id="UP001384579">
    <property type="component" value="Unassembled WGS sequence"/>
</dbReference>
<dbReference type="CDD" id="cd22249">
    <property type="entry name" value="UDM1_RNF168_RNF169-like"/>
    <property type="match status" value="1"/>
</dbReference>
<evidence type="ECO:0000256" key="3">
    <source>
        <dbReference type="PROSITE-ProRule" id="PRU00221"/>
    </source>
</evidence>
<keyword evidence="5" id="KW-1185">Reference proteome</keyword>
<comment type="caution">
    <text evidence="4">The sequence shown here is derived from an EMBL/GenBank/DDBJ whole genome shotgun (WGS) entry which is preliminary data.</text>
</comment>
<dbReference type="InterPro" id="IPR036322">
    <property type="entry name" value="WD40_repeat_dom_sf"/>
</dbReference>
<dbReference type="CDD" id="cd00200">
    <property type="entry name" value="WD40"/>
    <property type="match status" value="1"/>
</dbReference>
<dbReference type="Pfam" id="PF00400">
    <property type="entry name" value="WD40"/>
    <property type="match status" value="7"/>
</dbReference>
<evidence type="ECO:0000256" key="1">
    <source>
        <dbReference type="ARBA" id="ARBA00022574"/>
    </source>
</evidence>
<dbReference type="InterPro" id="IPR001680">
    <property type="entry name" value="WD40_rpt"/>
</dbReference>
<dbReference type="InterPro" id="IPR019775">
    <property type="entry name" value="WD40_repeat_CS"/>
</dbReference>
<organism evidence="4 5">
    <name type="scientific">Microcoleus anatoxicus PTRS2</name>
    <dbReference type="NCBI Taxonomy" id="2705321"/>
    <lineage>
        <taxon>Bacteria</taxon>
        <taxon>Bacillati</taxon>
        <taxon>Cyanobacteriota</taxon>
        <taxon>Cyanophyceae</taxon>
        <taxon>Oscillatoriophycideae</taxon>
        <taxon>Oscillatoriales</taxon>
        <taxon>Microcoleaceae</taxon>
        <taxon>Microcoleus</taxon>
        <taxon>Microcoleus anatoxicus</taxon>
    </lineage>
</organism>
<reference evidence="4 5" key="1">
    <citation type="journal article" date="2020" name="Harmful Algae">
        <title>Molecular and morphological characterization of a novel dihydroanatoxin-a producing Microcoleus species (cyanobacteria) from the Russian River, California, USA.</title>
        <authorList>
            <person name="Conklin K.Y."/>
            <person name="Stancheva R."/>
            <person name="Otten T.G."/>
            <person name="Fadness R."/>
            <person name="Boyer G.L."/>
            <person name="Read B."/>
            <person name="Zhang X."/>
            <person name="Sheath R.G."/>
        </authorList>
    </citation>
    <scope>NUCLEOTIDE SEQUENCE [LARGE SCALE GENOMIC DNA]</scope>
    <source>
        <strain evidence="4 5">PTRS2</strain>
    </source>
</reference>
<dbReference type="PRINTS" id="PR00320">
    <property type="entry name" value="GPROTEINBRPT"/>
</dbReference>
<gene>
    <name evidence="4" type="ORF">WMG39_17270</name>
</gene>
<feature type="repeat" description="WD" evidence="3">
    <location>
        <begin position="494"/>
        <end position="536"/>
    </location>
</feature>
<dbReference type="SMART" id="SM00320">
    <property type="entry name" value="WD40"/>
    <property type="match status" value="7"/>
</dbReference>
<protein>
    <submittedName>
        <fullName evidence="4">WD40 repeat domain-containing protein</fullName>
    </submittedName>
</protein>
<proteinExistence type="predicted"/>
<dbReference type="EMBL" id="JBBLXS010000233">
    <property type="protein sequence ID" value="MEK0186587.1"/>
    <property type="molecule type" value="Genomic_DNA"/>
</dbReference>
<feature type="repeat" description="WD" evidence="3">
    <location>
        <begin position="685"/>
        <end position="719"/>
    </location>
</feature>
<feature type="repeat" description="WD" evidence="3">
    <location>
        <begin position="537"/>
        <end position="578"/>
    </location>
</feature>
<dbReference type="PROSITE" id="PS00678">
    <property type="entry name" value="WD_REPEATS_1"/>
    <property type="match status" value="4"/>
</dbReference>
<dbReference type="PANTHER" id="PTHR19879:SF9">
    <property type="entry name" value="TRANSCRIPTION INITIATION FACTOR TFIID SUBUNIT 5"/>
    <property type="match status" value="1"/>
</dbReference>
<dbReference type="PANTHER" id="PTHR19879">
    <property type="entry name" value="TRANSCRIPTION INITIATION FACTOR TFIID"/>
    <property type="match status" value="1"/>
</dbReference>
<feature type="repeat" description="WD" evidence="3">
    <location>
        <begin position="579"/>
        <end position="620"/>
    </location>
</feature>
<evidence type="ECO:0000313" key="5">
    <source>
        <dbReference type="Proteomes" id="UP001384579"/>
    </source>
</evidence>
<dbReference type="PROSITE" id="PS50082">
    <property type="entry name" value="WD_REPEATS_2"/>
    <property type="match status" value="7"/>
</dbReference>
<dbReference type="SUPFAM" id="SSF50978">
    <property type="entry name" value="WD40 repeat-like"/>
    <property type="match status" value="1"/>
</dbReference>